<organism evidence="4 6">
    <name type="scientific">Cercospora beticola</name>
    <name type="common">Sugarbeet leaf spot fungus</name>
    <dbReference type="NCBI Taxonomy" id="122368"/>
    <lineage>
        <taxon>Eukaryota</taxon>
        <taxon>Fungi</taxon>
        <taxon>Dikarya</taxon>
        <taxon>Ascomycota</taxon>
        <taxon>Pezizomycotina</taxon>
        <taxon>Dothideomycetes</taxon>
        <taxon>Dothideomycetidae</taxon>
        <taxon>Mycosphaerellales</taxon>
        <taxon>Mycosphaerellaceae</taxon>
        <taxon>Cercospora</taxon>
    </lineage>
</organism>
<reference evidence="5 7" key="2">
    <citation type="submission" date="2023-09" db="EMBL/GenBank/DDBJ databases">
        <title>Complete-Gapless Cercospora beticola genome.</title>
        <authorList>
            <person name="Wyatt N.A."/>
            <person name="Spanner R.E."/>
            <person name="Bolton M.D."/>
        </authorList>
    </citation>
    <scope>NUCLEOTIDE SEQUENCE [LARGE SCALE GENOMIC DNA]</scope>
    <source>
        <strain evidence="5">Cb09-40</strain>
    </source>
</reference>
<keyword evidence="7" id="KW-1185">Reference proteome</keyword>
<gene>
    <name evidence="4" type="ORF">CB0940_12251</name>
    <name evidence="5" type="ORF">RHO25_008968</name>
</gene>
<dbReference type="InterPro" id="IPR050231">
    <property type="entry name" value="Iron_ascorbate_oxido_reductase"/>
</dbReference>
<dbReference type="InterPro" id="IPR005123">
    <property type="entry name" value="Oxoglu/Fe-dep_dioxygenase_dom"/>
</dbReference>
<keyword evidence="2" id="KW-0408">Iron</keyword>
<feature type="domain" description="Fe2OG dioxygenase" evidence="3">
    <location>
        <begin position="192"/>
        <end position="310"/>
    </location>
</feature>
<comment type="similarity">
    <text evidence="1 2">Belongs to the iron/ascorbate-dependent oxidoreductase family.</text>
</comment>
<keyword evidence="2" id="KW-0560">Oxidoreductase</keyword>
<dbReference type="InterPro" id="IPR026992">
    <property type="entry name" value="DIOX_N"/>
</dbReference>
<name>A0A2G5H334_CERBT</name>
<evidence type="ECO:0000313" key="4">
    <source>
        <dbReference type="EMBL" id="PIA86959.1"/>
    </source>
</evidence>
<dbReference type="EMBL" id="CP134188">
    <property type="protein sequence ID" value="WPB04322.1"/>
    <property type="molecule type" value="Genomic_DNA"/>
</dbReference>
<sequence>MPHKDGSLEFTPSSYPPFHDDLKTAELKTISLRKIQNAEHNEHDRMFEECKSRGFFYLDLSHCEQGDTISRGADDIARVAESIMALPLEEKLKHPYEGKDIFGDKEVGRTKTDKHKTLDTAEFFNVSKNDMLVSDEEMRRQWPRPILDNKTLLKEYCQTAHSVGVQILGILATKLGIDPNELHQRHRIEALSGDHIRMIRGPARQSAEMPEIQTPAHTDFGTITLLMNWLGGLQVYGSPNRILGNLDYDDGAEGEWLWVKPKKNCLIVNLGDAAVKFTNGVLCSGRHRVIPAPGEQGRWPRYSIVYFVRPIDDCRLKTLKEEGVPLADDEDEEGINAKEWISLQAERLAQGS</sequence>
<reference evidence="4 6" key="1">
    <citation type="submission" date="2015-10" db="EMBL/GenBank/DDBJ databases">
        <title>The cercosporin biosynthetic gene cluster was horizontally transferred to several fungal lineages and shown to be expanded in Cercospora beticola based on microsynteny with recipient genomes.</title>
        <authorList>
            <person name="De Jonge R."/>
            <person name="Ebert M.K."/>
            <person name="Suttle J.C."/>
            <person name="Jurick Ii W.M."/>
            <person name="Secor G.A."/>
            <person name="Thomma B.P."/>
            <person name="Van De Peer Y."/>
            <person name="Bolton M.D."/>
        </authorList>
    </citation>
    <scope>NUCLEOTIDE SEQUENCE [LARGE SCALE GENOMIC DNA]</scope>
    <source>
        <strain evidence="4 6">09-40</strain>
    </source>
</reference>
<evidence type="ECO:0000256" key="1">
    <source>
        <dbReference type="ARBA" id="ARBA00008056"/>
    </source>
</evidence>
<protein>
    <recommendedName>
        <fullName evidence="3">Fe2OG dioxygenase domain-containing protein</fullName>
    </recommendedName>
</protein>
<dbReference type="Proteomes" id="UP001302367">
    <property type="component" value="Chromosome 5"/>
</dbReference>
<evidence type="ECO:0000259" key="3">
    <source>
        <dbReference type="PROSITE" id="PS51471"/>
    </source>
</evidence>
<dbReference type="OrthoDB" id="288590at2759"/>
<evidence type="ECO:0000313" key="7">
    <source>
        <dbReference type="Proteomes" id="UP001302367"/>
    </source>
</evidence>
<dbReference type="Pfam" id="PF14226">
    <property type="entry name" value="DIOX_N"/>
    <property type="match status" value="1"/>
</dbReference>
<dbReference type="InterPro" id="IPR027443">
    <property type="entry name" value="IPNS-like_sf"/>
</dbReference>
<dbReference type="GO" id="GO:0044283">
    <property type="term" value="P:small molecule biosynthetic process"/>
    <property type="evidence" value="ECO:0007669"/>
    <property type="project" value="UniProtKB-ARBA"/>
</dbReference>
<dbReference type="AlphaFoldDB" id="A0A2G5H334"/>
<dbReference type="SUPFAM" id="SSF51197">
    <property type="entry name" value="Clavaminate synthase-like"/>
    <property type="match status" value="1"/>
</dbReference>
<dbReference type="EMBL" id="LKMD01000129">
    <property type="protein sequence ID" value="PIA86959.1"/>
    <property type="molecule type" value="Genomic_DNA"/>
</dbReference>
<dbReference type="Pfam" id="PF03171">
    <property type="entry name" value="2OG-FeII_Oxy"/>
    <property type="match status" value="1"/>
</dbReference>
<evidence type="ECO:0000313" key="6">
    <source>
        <dbReference type="Proteomes" id="UP000230605"/>
    </source>
</evidence>
<keyword evidence="2" id="KW-0479">Metal-binding</keyword>
<dbReference type="PANTHER" id="PTHR47990">
    <property type="entry name" value="2-OXOGLUTARATE (2OG) AND FE(II)-DEPENDENT OXYGENASE SUPERFAMILY PROTEIN-RELATED"/>
    <property type="match status" value="1"/>
</dbReference>
<proteinExistence type="inferred from homology"/>
<dbReference type="GO" id="GO:0046872">
    <property type="term" value="F:metal ion binding"/>
    <property type="evidence" value="ECO:0007669"/>
    <property type="project" value="UniProtKB-KW"/>
</dbReference>
<dbReference type="GO" id="GO:0016491">
    <property type="term" value="F:oxidoreductase activity"/>
    <property type="evidence" value="ECO:0007669"/>
    <property type="project" value="UniProtKB-KW"/>
</dbReference>
<dbReference type="PROSITE" id="PS51471">
    <property type="entry name" value="FE2OG_OXY"/>
    <property type="match status" value="1"/>
</dbReference>
<dbReference type="Gene3D" id="2.60.120.330">
    <property type="entry name" value="B-lactam Antibiotic, Isopenicillin N Synthase, Chain"/>
    <property type="match status" value="1"/>
</dbReference>
<evidence type="ECO:0000256" key="2">
    <source>
        <dbReference type="RuleBase" id="RU003682"/>
    </source>
</evidence>
<evidence type="ECO:0000313" key="5">
    <source>
        <dbReference type="EMBL" id="WPB04322.1"/>
    </source>
</evidence>
<dbReference type="InterPro" id="IPR044861">
    <property type="entry name" value="IPNS-like_FE2OG_OXY"/>
</dbReference>
<accession>A0A2G5H334</accession>
<dbReference type="Proteomes" id="UP000230605">
    <property type="component" value="Unassembled WGS sequence"/>
</dbReference>